<evidence type="ECO:0000313" key="7">
    <source>
        <dbReference type="EMBL" id="KQB84080.1"/>
    </source>
</evidence>
<protein>
    <submittedName>
        <fullName evidence="7">Cutinase</fullName>
    </submittedName>
</protein>
<feature type="chain" id="PRO_5006184430" evidence="6">
    <location>
        <begin position="32"/>
        <end position="665"/>
    </location>
</feature>
<accession>A0A0Q0TYB0</accession>
<comment type="caution">
    <text evidence="7">The sequence shown here is derived from an EMBL/GenBank/DDBJ whole genome shotgun (WGS) entry which is preliminary data.</text>
</comment>
<dbReference type="PANTHER" id="PTHR33630">
    <property type="entry name" value="CUTINASE RV1984C-RELATED-RELATED"/>
    <property type="match status" value="1"/>
</dbReference>
<sequence length="665" mass="67241">MNRSVSSRLKIFLALGSVVSLGGVCVGVAGAQEVSEPQWDFGTCGKMHMIAVNSAQDSVFDRNSDEDAGFFADNITLPVLERVGQPVSGDGSGGITDDRDTDWGVRRGETSWSSSQDWWGESTTSADVPELEEEQQDADFSSRQESDDFSREGGASGQDNDGKWLTRTYINIESVGDEVDIDGAVVAVNEALGKVERSCPDTRVILTGFSEGAQVASMVARQIGSAEGAVAPEKIAGVALFSDPLRDDGQPVVASGADTPEVMPVGALGQESFHDVDVDDIAASMSALATVGPEEGDDVAVSTTSSRHGDEAITSVSVTKSARPSVAHTDASSSVVPHSSVELPAGISSLPRSAPEGYGSGDGGAAGLLPGSFARPQGPVAGGGIAGLTSGVGDFGALAAKTVSWCIDGDLVCGMPEGSATRTIVNAVAPDLDTDNPVASLMAVADTLGPAVVLGGLESVAEDVSFGPGGFQVARATSPDETLIGRIATEAQRADSRSLGEMGARVLAASSKIAGMGLAAGITVARKTLTPGNLAAISAAGTSDPLLGIGVAAAKFAEAALETVSFETATGAAARVFDEVQAAGLNEQAVASVATDAATWERLASTDSYAQVPMTADGRSATDATVDWISALAGGDSTVPATDQMVGFDAGAASDFLTNLRGVAA</sequence>
<dbReference type="PANTHER" id="PTHR33630:SF9">
    <property type="entry name" value="CUTINASE 4"/>
    <property type="match status" value="1"/>
</dbReference>
<keyword evidence="2" id="KW-0719">Serine esterase</keyword>
<reference evidence="7 8" key="1">
    <citation type="submission" date="2015-10" db="EMBL/GenBank/DDBJ databases">
        <title>Corynebacteirum lowii and Corynebacterium oculi species nova, derived from human clinical disease and and emended description of Corynebacterium mastiditis.</title>
        <authorList>
            <person name="Bernard K."/>
            <person name="Pacheco A.L."/>
            <person name="Mcdougall C."/>
            <person name="Burtx T."/>
            <person name="Weibe D."/>
            <person name="Tyler S."/>
            <person name="Olson A.B."/>
            <person name="Cnockaert M."/>
            <person name="Eguchi H."/>
            <person name="Kuwahara T."/>
            <person name="Nakayama-Imaohji H."/>
            <person name="Boudewijins M."/>
            <person name="Van Hoecke F."/>
            <person name="Bernier A.-M."/>
            <person name="Vandamme P."/>
        </authorList>
    </citation>
    <scope>NUCLEOTIDE SEQUENCE [LARGE SCALE GENOMIC DNA]</scope>
    <source>
        <strain evidence="7 8">NML 130210</strain>
    </source>
</reference>
<dbReference type="GO" id="GO:0052689">
    <property type="term" value="F:carboxylic ester hydrolase activity"/>
    <property type="evidence" value="ECO:0007669"/>
    <property type="project" value="UniProtKB-KW"/>
</dbReference>
<evidence type="ECO:0000256" key="4">
    <source>
        <dbReference type="ARBA" id="ARBA00023157"/>
    </source>
</evidence>
<keyword evidence="4" id="KW-1015">Disulfide bond</keyword>
<feature type="region of interest" description="Disordered" evidence="5">
    <location>
        <begin position="318"/>
        <end position="338"/>
    </location>
</feature>
<keyword evidence="8" id="KW-1185">Reference proteome</keyword>
<dbReference type="STRING" id="1544416.Cocul_00876"/>
<comment type="similarity">
    <text evidence="1">Belongs to the cutinase family.</text>
</comment>
<dbReference type="Gene3D" id="3.40.50.1820">
    <property type="entry name" value="alpha/beta hydrolase"/>
    <property type="match status" value="2"/>
</dbReference>
<evidence type="ECO:0000256" key="1">
    <source>
        <dbReference type="ARBA" id="ARBA00007534"/>
    </source>
</evidence>
<feature type="signal peptide" evidence="6">
    <location>
        <begin position="1"/>
        <end position="31"/>
    </location>
</feature>
<dbReference type="SMART" id="SM01110">
    <property type="entry name" value="Cutinase"/>
    <property type="match status" value="1"/>
</dbReference>
<dbReference type="AlphaFoldDB" id="A0A0Q0TYB0"/>
<evidence type="ECO:0000256" key="5">
    <source>
        <dbReference type="SAM" id="MobiDB-lite"/>
    </source>
</evidence>
<feature type="compositionally biased region" description="Basic and acidic residues" evidence="5">
    <location>
        <begin position="96"/>
        <end position="109"/>
    </location>
</feature>
<feature type="compositionally biased region" description="Polar residues" evidence="5">
    <location>
        <begin position="110"/>
        <end position="126"/>
    </location>
</feature>
<dbReference type="SUPFAM" id="SSF53474">
    <property type="entry name" value="alpha/beta-Hydrolases"/>
    <property type="match status" value="1"/>
</dbReference>
<proteinExistence type="inferred from homology"/>
<evidence type="ECO:0000256" key="6">
    <source>
        <dbReference type="SAM" id="SignalP"/>
    </source>
</evidence>
<dbReference type="Proteomes" id="UP000050517">
    <property type="component" value="Unassembled WGS sequence"/>
</dbReference>
<dbReference type="Pfam" id="PF01083">
    <property type="entry name" value="Cutinase"/>
    <property type="match status" value="1"/>
</dbReference>
<keyword evidence="6" id="KW-0732">Signal</keyword>
<gene>
    <name evidence="7" type="ORF">Cocul_00876</name>
</gene>
<organism evidence="7 8">
    <name type="scientific">Corynebacterium oculi</name>
    <dbReference type="NCBI Taxonomy" id="1544416"/>
    <lineage>
        <taxon>Bacteria</taxon>
        <taxon>Bacillati</taxon>
        <taxon>Actinomycetota</taxon>
        <taxon>Actinomycetes</taxon>
        <taxon>Mycobacteriales</taxon>
        <taxon>Corynebacteriaceae</taxon>
        <taxon>Corynebacterium</taxon>
    </lineage>
</organism>
<feature type="compositionally biased region" description="Basic and acidic residues" evidence="5">
    <location>
        <begin position="140"/>
        <end position="151"/>
    </location>
</feature>
<feature type="region of interest" description="Disordered" evidence="5">
    <location>
        <begin position="293"/>
        <end position="312"/>
    </location>
</feature>
<evidence type="ECO:0000313" key="8">
    <source>
        <dbReference type="Proteomes" id="UP000050517"/>
    </source>
</evidence>
<dbReference type="PATRIC" id="fig|1544416.3.peg.875"/>
<evidence type="ECO:0000256" key="3">
    <source>
        <dbReference type="ARBA" id="ARBA00022801"/>
    </source>
</evidence>
<keyword evidence="3" id="KW-0378">Hydrolase</keyword>
<dbReference type="InterPro" id="IPR029058">
    <property type="entry name" value="AB_hydrolase_fold"/>
</dbReference>
<dbReference type="InterPro" id="IPR000675">
    <property type="entry name" value="Cutinase/axe"/>
</dbReference>
<evidence type="ECO:0000256" key="2">
    <source>
        <dbReference type="ARBA" id="ARBA00022487"/>
    </source>
</evidence>
<dbReference type="EMBL" id="LKST01000002">
    <property type="protein sequence ID" value="KQB84080.1"/>
    <property type="molecule type" value="Genomic_DNA"/>
</dbReference>
<name>A0A0Q0TYB0_9CORY</name>
<feature type="region of interest" description="Disordered" evidence="5">
    <location>
        <begin position="83"/>
        <end position="162"/>
    </location>
</feature>